<sequence>MRQVMQYLHGDVSPPELAPTHQSFEALALMQEDGFDPYIMSYPSSTATASIGTVSATMSQGR</sequence>
<dbReference type="AlphaFoldDB" id="C4J760"/>
<dbReference type="EMBL" id="BT086657">
    <property type="protein sequence ID" value="ACR37010.1"/>
    <property type="molecule type" value="mRNA"/>
</dbReference>
<evidence type="ECO:0000313" key="1">
    <source>
        <dbReference type="EMBL" id="ACR37010.1"/>
    </source>
</evidence>
<name>C4J760_MAIZE</name>
<proteinExistence type="evidence at transcript level"/>
<protein>
    <submittedName>
        <fullName evidence="1">Uncharacterized protein</fullName>
    </submittedName>
</protein>
<reference evidence="1" key="1">
    <citation type="journal article" date="2009" name="PLoS Genet.">
        <title>Sequencing, mapping, and analysis of 27,455 maize full-length cDNAs.</title>
        <authorList>
            <person name="Soderlund C."/>
            <person name="Descour A."/>
            <person name="Kudrna D."/>
            <person name="Bomhoff M."/>
            <person name="Boyd L."/>
            <person name="Currie J."/>
            <person name="Angelova A."/>
            <person name="Collura K."/>
            <person name="Wissotski M."/>
            <person name="Ashley E."/>
            <person name="Morrow D."/>
            <person name="Fernandes J."/>
            <person name="Walbot V."/>
            <person name="Yu Y."/>
        </authorList>
    </citation>
    <scope>NUCLEOTIDE SEQUENCE</scope>
    <source>
        <strain evidence="1">B73</strain>
    </source>
</reference>
<accession>C4J760</accession>
<organism evidence="1">
    <name type="scientific">Zea mays</name>
    <name type="common">Maize</name>
    <dbReference type="NCBI Taxonomy" id="4577"/>
    <lineage>
        <taxon>Eukaryota</taxon>
        <taxon>Viridiplantae</taxon>
        <taxon>Streptophyta</taxon>
        <taxon>Embryophyta</taxon>
        <taxon>Tracheophyta</taxon>
        <taxon>Spermatophyta</taxon>
        <taxon>Magnoliopsida</taxon>
        <taxon>Liliopsida</taxon>
        <taxon>Poales</taxon>
        <taxon>Poaceae</taxon>
        <taxon>PACMAD clade</taxon>
        <taxon>Panicoideae</taxon>
        <taxon>Andropogonodae</taxon>
        <taxon>Andropogoneae</taxon>
        <taxon>Tripsacinae</taxon>
        <taxon>Zea</taxon>
    </lineage>
</organism>